<name>A0A919QEQ5_9ACTN</name>
<reference evidence="3" key="1">
    <citation type="submission" date="2021-01" db="EMBL/GenBank/DDBJ databases">
        <title>Whole genome shotgun sequence of Acrocarpospora phusangensis NBRC 108782.</title>
        <authorList>
            <person name="Komaki H."/>
            <person name="Tamura T."/>
        </authorList>
    </citation>
    <scope>NUCLEOTIDE SEQUENCE</scope>
    <source>
        <strain evidence="3">NBRC 108782</strain>
    </source>
</reference>
<dbReference type="EMBL" id="BOOA01000040">
    <property type="protein sequence ID" value="GIH26424.1"/>
    <property type="molecule type" value="Genomic_DNA"/>
</dbReference>
<dbReference type="InterPro" id="IPR035940">
    <property type="entry name" value="CAP_sf"/>
</dbReference>
<proteinExistence type="predicted"/>
<dbReference type="AlphaFoldDB" id="A0A919QEQ5"/>
<accession>A0A919QEQ5</accession>
<keyword evidence="1" id="KW-0732">Signal</keyword>
<evidence type="ECO:0000313" key="3">
    <source>
        <dbReference type="EMBL" id="GIH26424.1"/>
    </source>
</evidence>
<feature type="chain" id="PRO_5037817029" description="SCP domain-containing protein" evidence="1">
    <location>
        <begin position="25"/>
        <end position="184"/>
    </location>
</feature>
<organism evidence="3 4">
    <name type="scientific">Acrocarpospora phusangensis</name>
    <dbReference type="NCBI Taxonomy" id="1070424"/>
    <lineage>
        <taxon>Bacteria</taxon>
        <taxon>Bacillati</taxon>
        <taxon>Actinomycetota</taxon>
        <taxon>Actinomycetes</taxon>
        <taxon>Streptosporangiales</taxon>
        <taxon>Streptosporangiaceae</taxon>
        <taxon>Acrocarpospora</taxon>
    </lineage>
</organism>
<evidence type="ECO:0000256" key="1">
    <source>
        <dbReference type="SAM" id="SignalP"/>
    </source>
</evidence>
<sequence length="184" mass="19553">MTGIRFVRSIAAALLAVSLTPCHAAIAHTSVEPPAGLKEQALREANTARARYGARPLTWNAQLYPGTRQRAAGCRFQPSPITAGYGENLYATTDLTGTAAAVTSAFASWMSEAPHYDHTHPGFTPETGNFSQVVWKGTTQLALSVARCPAGTVFPSAGYFVVARFTPPGNFLSRFAQNVGRPVA</sequence>
<dbReference type="SMART" id="SM00198">
    <property type="entry name" value="SCP"/>
    <property type="match status" value="1"/>
</dbReference>
<protein>
    <recommendedName>
        <fullName evidence="2">SCP domain-containing protein</fullName>
    </recommendedName>
</protein>
<dbReference type="InterPro" id="IPR014044">
    <property type="entry name" value="CAP_dom"/>
</dbReference>
<dbReference type="Pfam" id="PF00188">
    <property type="entry name" value="CAP"/>
    <property type="match status" value="1"/>
</dbReference>
<dbReference type="Gene3D" id="3.40.33.10">
    <property type="entry name" value="CAP"/>
    <property type="match status" value="1"/>
</dbReference>
<dbReference type="Proteomes" id="UP000640052">
    <property type="component" value="Unassembled WGS sequence"/>
</dbReference>
<dbReference type="InterPro" id="IPR001283">
    <property type="entry name" value="CRISP-related"/>
</dbReference>
<feature type="signal peptide" evidence="1">
    <location>
        <begin position="1"/>
        <end position="24"/>
    </location>
</feature>
<feature type="domain" description="SCP" evidence="2">
    <location>
        <begin position="36"/>
        <end position="173"/>
    </location>
</feature>
<evidence type="ECO:0000259" key="2">
    <source>
        <dbReference type="SMART" id="SM00198"/>
    </source>
</evidence>
<evidence type="ECO:0000313" key="4">
    <source>
        <dbReference type="Proteomes" id="UP000640052"/>
    </source>
</evidence>
<gene>
    <name evidence="3" type="ORF">Aph01nite_47340</name>
</gene>
<comment type="caution">
    <text evidence="3">The sequence shown here is derived from an EMBL/GenBank/DDBJ whole genome shotgun (WGS) entry which is preliminary data.</text>
</comment>
<dbReference type="SUPFAM" id="SSF55797">
    <property type="entry name" value="PR-1-like"/>
    <property type="match status" value="1"/>
</dbReference>
<dbReference type="PANTHER" id="PTHR10334">
    <property type="entry name" value="CYSTEINE-RICH SECRETORY PROTEIN-RELATED"/>
    <property type="match status" value="1"/>
</dbReference>
<dbReference type="PRINTS" id="PR00837">
    <property type="entry name" value="V5TPXLIKE"/>
</dbReference>
<keyword evidence="4" id="KW-1185">Reference proteome</keyword>